<dbReference type="InterPro" id="IPR039421">
    <property type="entry name" value="Type_1_exporter"/>
</dbReference>
<dbReference type="STRING" id="53326.A0A016TL12"/>
<organism evidence="8 9">
    <name type="scientific">Ancylostoma ceylanicum</name>
    <dbReference type="NCBI Taxonomy" id="53326"/>
    <lineage>
        <taxon>Eukaryota</taxon>
        <taxon>Metazoa</taxon>
        <taxon>Ecdysozoa</taxon>
        <taxon>Nematoda</taxon>
        <taxon>Chromadorea</taxon>
        <taxon>Rhabditida</taxon>
        <taxon>Rhabditina</taxon>
        <taxon>Rhabditomorpha</taxon>
        <taxon>Strongyloidea</taxon>
        <taxon>Ancylostomatidae</taxon>
        <taxon>Ancylostomatinae</taxon>
        <taxon>Ancylostoma</taxon>
    </lineage>
</organism>
<proteinExistence type="predicted"/>
<dbReference type="AlphaFoldDB" id="A0A016TL12"/>
<evidence type="ECO:0000313" key="9">
    <source>
        <dbReference type="Proteomes" id="UP000024635"/>
    </source>
</evidence>
<dbReference type="InterPro" id="IPR011527">
    <property type="entry name" value="ABC1_TM_dom"/>
</dbReference>
<evidence type="ECO:0000256" key="5">
    <source>
        <dbReference type="SAM" id="MobiDB-lite"/>
    </source>
</evidence>
<dbReference type="PANTHER" id="PTHR43394">
    <property type="entry name" value="ATP-DEPENDENT PERMEASE MDL1, MITOCHONDRIAL"/>
    <property type="match status" value="1"/>
</dbReference>
<name>A0A016TL12_9BILA</name>
<dbReference type="SUPFAM" id="SSF90123">
    <property type="entry name" value="ABC transporter transmembrane region"/>
    <property type="match status" value="1"/>
</dbReference>
<feature type="region of interest" description="Disordered" evidence="5">
    <location>
        <begin position="35"/>
        <end position="66"/>
    </location>
</feature>
<feature type="transmembrane region" description="Helical" evidence="6">
    <location>
        <begin position="87"/>
        <end position="109"/>
    </location>
</feature>
<gene>
    <name evidence="8" type="primary">Acey_s0095.g2845</name>
    <name evidence="8" type="ORF">Y032_0095g2845</name>
</gene>
<keyword evidence="2 6" id="KW-0812">Transmembrane</keyword>
<feature type="domain" description="ABC transmembrane type-1" evidence="7">
    <location>
        <begin position="89"/>
        <end position="310"/>
    </location>
</feature>
<comment type="subcellular location">
    <subcellularLocation>
        <location evidence="1">Membrane</location>
        <topology evidence="1">Multi-pass membrane protein</topology>
    </subcellularLocation>
</comment>
<sequence>MTANNEPAKPESQEEAESQKSVVYPIEDLYVDDPKKNTKAYEVTPDKASEKAISIDSDAKDSKKQEKSGLSSYKDLYAFSDRTDVKLMAVGLTCALLQAGIPPFVWLVMGNFVSLSITREEERVFNSSTSTNASTVDDQFAASATPAFIAMLSLSVSMFIAAFIQRLAWEVSGIRQVFRVKRTYVRKMLHMDVSWLESRQSGQMATMLQEHTDAIYSGISDNIPMVLFIITYLIVNIAVCIYIQWDVTLVMCSVIPLLIISRILFSKWFEKTMDEEMVLQNKISNLVNETFSCIRTVISFAAQKQTINKFFSQSSFLRLLYVMEYGESPISRLEDWQQYEFS</sequence>
<feature type="transmembrane region" description="Helical" evidence="6">
    <location>
        <begin position="241"/>
        <end position="265"/>
    </location>
</feature>
<dbReference type="Proteomes" id="UP000024635">
    <property type="component" value="Unassembled WGS sequence"/>
</dbReference>
<keyword evidence="4 6" id="KW-0472">Membrane</keyword>
<comment type="caution">
    <text evidence="8">The sequence shown here is derived from an EMBL/GenBank/DDBJ whole genome shotgun (WGS) entry which is preliminary data.</text>
</comment>
<evidence type="ECO:0000256" key="6">
    <source>
        <dbReference type="SAM" id="Phobius"/>
    </source>
</evidence>
<dbReference type="GO" id="GO:0140359">
    <property type="term" value="F:ABC-type transporter activity"/>
    <property type="evidence" value="ECO:0007669"/>
    <property type="project" value="InterPro"/>
</dbReference>
<dbReference type="OrthoDB" id="6500128at2759"/>
<evidence type="ECO:0000313" key="8">
    <source>
        <dbReference type="EMBL" id="EYC03273.1"/>
    </source>
</evidence>
<dbReference type="InterPro" id="IPR036640">
    <property type="entry name" value="ABC1_TM_sf"/>
</dbReference>
<feature type="compositionally biased region" description="Basic and acidic residues" evidence="5">
    <location>
        <begin position="57"/>
        <end position="66"/>
    </location>
</feature>
<keyword evidence="9" id="KW-1185">Reference proteome</keyword>
<feature type="transmembrane region" description="Helical" evidence="6">
    <location>
        <begin position="214"/>
        <end position="235"/>
    </location>
</feature>
<dbReference type="GO" id="GO:0016020">
    <property type="term" value="C:membrane"/>
    <property type="evidence" value="ECO:0007669"/>
    <property type="project" value="UniProtKB-SubCell"/>
</dbReference>
<evidence type="ECO:0000256" key="2">
    <source>
        <dbReference type="ARBA" id="ARBA00022692"/>
    </source>
</evidence>
<accession>A0A016TL12</accession>
<dbReference type="Gene3D" id="1.20.1560.10">
    <property type="entry name" value="ABC transporter type 1, transmembrane domain"/>
    <property type="match status" value="1"/>
</dbReference>
<evidence type="ECO:0000256" key="4">
    <source>
        <dbReference type="ARBA" id="ARBA00023136"/>
    </source>
</evidence>
<protein>
    <recommendedName>
        <fullName evidence="7">ABC transmembrane type-1 domain-containing protein</fullName>
    </recommendedName>
</protein>
<feature type="transmembrane region" description="Helical" evidence="6">
    <location>
        <begin position="147"/>
        <end position="169"/>
    </location>
</feature>
<evidence type="ECO:0000256" key="1">
    <source>
        <dbReference type="ARBA" id="ARBA00004141"/>
    </source>
</evidence>
<evidence type="ECO:0000259" key="7">
    <source>
        <dbReference type="PROSITE" id="PS50929"/>
    </source>
</evidence>
<dbReference type="Pfam" id="PF00664">
    <property type="entry name" value="ABC_membrane"/>
    <property type="match status" value="1"/>
</dbReference>
<feature type="region of interest" description="Disordered" evidence="5">
    <location>
        <begin position="1"/>
        <end position="23"/>
    </location>
</feature>
<evidence type="ECO:0000256" key="3">
    <source>
        <dbReference type="ARBA" id="ARBA00022989"/>
    </source>
</evidence>
<dbReference type="EMBL" id="JARK01001431">
    <property type="protein sequence ID" value="EYC03273.1"/>
    <property type="molecule type" value="Genomic_DNA"/>
</dbReference>
<dbReference type="PROSITE" id="PS50929">
    <property type="entry name" value="ABC_TM1F"/>
    <property type="match status" value="1"/>
</dbReference>
<keyword evidence="3 6" id="KW-1133">Transmembrane helix</keyword>
<dbReference type="GO" id="GO:0005524">
    <property type="term" value="F:ATP binding"/>
    <property type="evidence" value="ECO:0007669"/>
    <property type="project" value="InterPro"/>
</dbReference>
<reference evidence="9" key="1">
    <citation type="journal article" date="2015" name="Nat. Genet.">
        <title>The genome and transcriptome of the zoonotic hookworm Ancylostoma ceylanicum identify infection-specific gene families.</title>
        <authorList>
            <person name="Schwarz E.M."/>
            <person name="Hu Y."/>
            <person name="Antoshechkin I."/>
            <person name="Miller M.M."/>
            <person name="Sternberg P.W."/>
            <person name="Aroian R.V."/>
        </authorList>
    </citation>
    <scope>NUCLEOTIDE SEQUENCE</scope>
    <source>
        <strain evidence="9">HY135</strain>
    </source>
</reference>